<organism evidence="1 2">
    <name type="scientific">Hibiscus trionum</name>
    <name type="common">Flower of an hour</name>
    <dbReference type="NCBI Taxonomy" id="183268"/>
    <lineage>
        <taxon>Eukaryota</taxon>
        <taxon>Viridiplantae</taxon>
        <taxon>Streptophyta</taxon>
        <taxon>Embryophyta</taxon>
        <taxon>Tracheophyta</taxon>
        <taxon>Spermatophyta</taxon>
        <taxon>Magnoliopsida</taxon>
        <taxon>eudicotyledons</taxon>
        <taxon>Gunneridae</taxon>
        <taxon>Pentapetalae</taxon>
        <taxon>rosids</taxon>
        <taxon>malvids</taxon>
        <taxon>Malvales</taxon>
        <taxon>Malvaceae</taxon>
        <taxon>Malvoideae</taxon>
        <taxon>Hibiscus</taxon>
    </lineage>
</organism>
<dbReference type="InterPro" id="IPR021109">
    <property type="entry name" value="Peptidase_aspartic_dom_sf"/>
</dbReference>
<evidence type="ECO:0000313" key="1">
    <source>
        <dbReference type="EMBL" id="GMI86476.1"/>
    </source>
</evidence>
<reference evidence="1" key="1">
    <citation type="submission" date="2023-05" db="EMBL/GenBank/DDBJ databases">
        <title>Genome and transcriptome analyses reveal genes involved in the formation of fine ridges on petal epidermal cells in Hibiscus trionum.</title>
        <authorList>
            <person name="Koshimizu S."/>
            <person name="Masuda S."/>
            <person name="Ishii T."/>
            <person name="Shirasu K."/>
            <person name="Hoshino A."/>
            <person name="Arita M."/>
        </authorList>
    </citation>
    <scope>NUCLEOTIDE SEQUENCE</scope>
    <source>
        <strain evidence="1">Hamamatsu line</strain>
    </source>
</reference>
<sequence length="118" mass="12779">MKAVNSAAATICGSVKGVKARLGSWEGSVDFTVFPMDDFDVVLGIDFMRKAQVIPVPVASCLVFLGDCPGVVSTTFLPRSGNKMLSAMQFKKGGEERGTFFCCVTYSTWRVNPRRGTK</sequence>
<comment type="caution">
    <text evidence="1">The sequence shown here is derived from an EMBL/GenBank/DDBJ whole genome shotgun (WGS) entry which is preliminary data.</text>
</comment>
<accession>A0A9W7I015</accession>
<evidence type="ECO:0000313" key="2">
    <source>
        <dbReference type="Proteomes" id="UP001165190"/>
    </source>
</evidence>
<keyword evidence="2" id="KW-1185">Reference proteome</keyword>
<dbReference type="Proteomes" id="UP001165190">
    <property type="component" value="Unassembled WGS sequence"/>
</dbReference>
<dbReference type="Gene3D" id="2.40.70.10">
    <property type="entry name" value="Acid Proteases"/>
    <property type="match status" value="1"/>
</dbReference>
<gene>
    <name evidence="1" type="ORF">HRI_002316900</name>
</gene>
<dbReference type="EMBL" id="BSYR01000021">
    <property type="protein sequence ID" value="GMI86476.1"/>
    <property type="molecule type" value="Genomic_DNA"/>
</dbReference>
<protein>
    <submittedName>
        <fullName evidence="1">Uncharacterized protein</fullName>
    </submittedName>
</protein>
<dbReference type="OrthoDB" id="1001751at2759"/>
<proteinExistence type="predicted"/>
<name>A0A9W7I015_HIBTR</name>
<dbReference type="AlphaFoldDB" id="A0A9W7I015"/>